<evidence type="ECO:0000313" key="1">
    <source>
        <dbReference type="EMBL" id="KAF7412964.1"/>
    </source>
</evidence>
<name>A0A834KXJ0_VESPE</name>
<evidence type="ECO:0000313" key="2">
    <source>
        <dbReference type="Proteomes" id="UP000600918"/>
    </source>
</evidence>
<comment type="caution">
    <text evidence="1">The sequence shown here is derived from an EMBL/GenBank/DDBJ whole genome shotgun (WGS) entry which is preliminary data.</text>
</comment>
<reference evidence="1" key="1">
    <citation type="journal article" date="2020" name="G3 (Bethesda)">
        <title>High-Quality Assemblies for Three Invasive Social Wasps from the &lt;i&gt;Vespula&lt;/i&gt; Genus.</title>
        <authorList>
            <person name="Harrop T.W.R."/>
            <person name="Guhlin J."/>
            <person name="McLaughlin G.M."/>
            <person name="Permina E."/>
            <person name="Stockwell P."/>
            <person name="Gilligan J."/>
            <person name="Le Lec M.F."/>
            <person name="Gruber M.A.M."/>
            <person name="Quinn O."/>
            <person name="Lovegrove M."/>
            <person name="Duncan E.J."/>
            <person name="Remnant E.J."/>
            <person name="Van Eeckhoven J."/>
            <person name="Graham B."/>
            <person name="Knapp R.A."/>
            <person name="Langford K.W."/>
            <person name="Kronenberg Z."/>
            <person name="Press M.O."/>
            <person name="Eacker S.M."/>
            <person name="Wilson-Rankin E.E."/>
            <person name="Purcell J."/>
            <person name="Lester P.J."/>
            <person name="Dearden P.K."/>
        </authorList>
    </citation>
    <scope>NUCLEOTIDE SEQUENCE</scope>
    <source>
        <strain evidence="1">Volc-1</strain>
    </source>
</reference>
<protein>
    <submittedName>
        <fullName evidence="1">Uncharacterized protein</fullName>
    </submittedName>
</protein>
<sequence>MLVRYVRFDFSQPLAEGLRDYRVAVGALMLGFPWQYSNPMARPFVNLSRLIFSFRDHLLQGVESSHTTCPIRSFNSCWTVESRLAR</sequence>
<organism evidence="1 2">
    <name type="scientific">Vespula pensylvanica</name>
    <name type="common">Western yellow jacket</name>
    <name type="synonym">Wasp</name>
    <dbReference type="NCBI Taxonomy" id="30213"/>
    <lineage>
        <taxon>Eukaryota</taxon>
        <taxon>Metazoa</taxon>
        <taxon>Ecdysozoa</taxon>
        <taxon>Arthropoda</taxon>
        <taxon>Hexapoda</taxon>
        <taxon>Insecta</taxon>
        <taxon>Pterygota</taxon>
        <taxon>Neoptera</taxon>
        <taxon>Endopterygota</taxon>
        <taxon>Hymenoptera</taxon>
        <taxon>Apocrita</taxon>
        <taxon>Aculeata</taxon>
        <taxon>Vespoidea</taxon>
        <taxon>Vespidae</taxon>
        <taxon>Vespinae</taxon>
        <taxon>Vespula</taxon>
    </lineage>
</organism>
<keyword evidence="2" id="KW-1185">Reference proteome</keyword>
<gene>
    <name evidence="1" type="ORF">H0235_012815</name>
</gene>
<dbReference type="EMBL" id="JACSDY010000012">
    <property type="protein sequence ID" value="KAF7412964.1"/>
    <property type="molecule type" value="Genomic_DNA"/>
</dbReference>
<dbReference type="Proteomes" id="UP000600918">
    <property type="component" value="Unassembled WGS sequence"/>
</dbReference>
<dbReference type="AlphaFoldDB" id="A0A834KXJ0"/>
<proteinExistence type="predicted"/>
<accession>A0A834KXJ0</accession>